<gene>
    <name evidence="3" type="ORF">BS329_20485</name>
</gene>
<dbReference type="InterPro" id="IPR014030">
    <property type="entry name" value="Ketoacyl_synth_N"/>
</dbReference>
<evidence type="ECO:0000313" key="4">
    <source>
        <dbReference type="Proteomes" id="UP000187486"/>
    </source>
</evidence>
<feature type="domain" description="Beta-ketoacyl synthase-like N-terminal" evidence="2">
    <location>
        <begin position="4"/>
        <end position="199"/>
    </location>
</feature>
<evidence type="ECO:0000256" key="1">
    <source>
        <dbReference type="ARBA" id="ARBA00022679"/>
    </source>
</evidence>
<sequence length="360" mass="36748">MNENRLAITSWSAVSPFGIGRQSFVDGLRAGIGTVKTLEPGRWDGPDERACLVPGFDAREVLGSKGTRSMDRGTALAVTAVGRLVDGDRDGIVGDGGDIAVVLGTTMGSAQSAVDFTRTSLTAEKPFYVDPSKMPNTVINCAAGQCAIWCGLKGPNTTLAGGRAAGLFGLTYARRLLATGRAARVLVGATEEYSTARAWLTARGRSGGPTDTVLGEGACVLLVEPASAVPPERSPLAEVLAVESRVHFRHNIAEVLTACVDAVLRSAAVTSDQVAAVVPSSVPGEGGEQEGAVLAGLFGEAALAEVPLVNLIGDAGAALGPLQIVMALETVRTPGSVVLVSTVDSAGSVSCALLRLAGER</sequence>
<organism evidence="3 4">
    <name type="scientific">Amycolatopsis coloradensis</name>
    <dbReference type="NCBI Taxonomy" id="76021"/>
    <lineage>
        <taxon>Bacteria</taxon>
        <taxon>Bacillati</taxon>
        <taxon>Actinomycetota</taxon>
        <taxon>Actinomycetes</taxon>
        <taxon>Pseudonocardiales</taxon>
        <taxon>Pseudonocardiaceae</taxon>
        <taxon>Amycolatopsis</taxon>
    </lineage>
</organism>
<dbReference type="PANTHER" id="PTHR11712">
    <property type="entry name" value="POLYKETIDE SYNTHASE-RELATED"/>
    <property type="match status" value="1"/>
</dbReference>
<dbReference type="GO" id="GO:0006633">
    <property type="term" value="P:fatty acid biosynthetic process"/>
    <property type="evidence" value="ECO:0007669"/>
    <property type="project" value="TreeGrafter"/>
</dbReference>
<comment type="caution">
    <text evidence="3">The sequence shown here is derived from an EMBL/GenBank/DDBJ whole genome shotgun (WGS) entry which is preliminary data.</text>
</comment>
<proteinExistence type="predicted"/>
<dbReference type="Pfam" id="PF00109">
    <property type="entry name" value="ketoacyl-synt"/>
    <property type="match status" value="1"/>
</dbReference>
<dbReference type="STRING" id="76021.BS329_20485"/>
<keyword evidence="1" id="KW-0808">Transferase</keyword>
<dbReference type="SUPFAM" id="SSF53901">
    <property type="entry name" value="Thiolase-like"/>
    <property type="match status" value="1"/>
</dbReference>
<dbReference type="AlphaFoldDB" id="A0A1R0KR07"/>
<name>A0A1R0KR07_9PSEU</name>
<dbReference type="EMBL" id="MQUQ01000011">
    <property type="protein sequence ID" value="OLZ50120.1"/>
    <property type="molecule type" value="Genomic_DNA"/>
</dbReference>
<evidence type="ECO:0000259" key="2">
    <source>
        <dbReference type="Pfam" id="PF00109"/>
    </source>
</evidence>
<reference evidence="3 4" key="1">
    <citation type="submission" date="2016-01" db="EMBL/GenBank/DDBJ databases">
        <title>Amycolatopsis coloradensis genome sequencing and assembly.</title>
        <authorList>
            <person name="Mayilraj S."/>
        </authorList>
    </citation>
    <scope>NUCLEOTIDE SEQUENCE [LARGE SCALE GENOMIC DNA]</scope>
    <source>
        <strain evidence="3 4">DSM 44225</strain>
    </source>
</reference>
<dbReference type="Proteomes" id="UP000187486">
    <property type="component" value="Unassembled WGS sequence"/>
</dbReference>
<dbReference type="GO" id="GO:0004315">
    <property type="term" value="F:3-oxoacyl-[acyl-carrier-protein] synthase activity"/>
    <property type="evidence" value="ECO:0007669"/>
    <property type="project" value="TreeGrafter"/>
</dbReference>
<dbReference type="PANTHER" id="PTHR11712:SF336">
    <property type="entry name" value="3-OXOACYL-[ACYL-CARRIER-PROTEIN] SYNTHASE, MITOCHONDRIAL"/>
    <property type="match status" value="1"/>
</dbReference>
<dbReference type="InterPro" id="IPR016039">
    <property type="entry name" value="Thiolase-like"/>
</dbReference>
<evidence type="ECO:0000313" key="3">
    <source>
        <dbReference type="EMBL" id="OLZ50120.1"/>
    </source>
</evidence>
<dbReference type="InterPro" id="IPR000794">
    <property type="entry name" value="Beta-ketoacyl_synthase"/>
</dbReference>
<dbReference type="RefSeq" id="WP_076162976.1">
    <property type="nucleotide sequence ID" value="NZ_JBEZVB010000014.1"/>
</dbReference>
<protein>
    <recommendedName>
        <fullName evidence="2">Beta-ketoacyl synthase-like N-terminal domain-containing protein</fullName>
    </recommendedName>
</protein>
<accession>A0A1R0KR07</accession>
<keyword evidence="4" id="KW-1185">Reference proteome</keyword>
<dbReference type="Gene3D" id="3.40.47.10">
    <property type="match status" value="1"/>
</dbReference>